<comment type="caution">
    <text evidence="1">The sequence shown here is derived from an EMBL/GenBank/DDBJ whole genome shotgun (WGS) entry which is preliminary data.</text>
</comment>
<gene>
    <name evidence="1" type="ORF">LCGC14_1726390</name>
</gene>
<evidence type="ECO:0000313" key="1">
    <source>
        <dbReference type="EMBL" id="KKM08189.1"/>
    </source>
</evidence>
<name>A0A0F9HAN4_9ZZZZ</name>
<dbReference type="EMBL" id="LAZR01015605">
    <property type="protein sequence ID" value="KKM08189.1"/>
    <property type="molecule type" value="Genomic_DNA"/>
</dbReference>
<reference evidence="1" key="1">
    <citation type="journal article" date="2015" name="Nature">
        <title>Complex archaea that bridge the gap between prokaryotes and eukaryotes.</title>
        <authorList>
            <person name="Spang A."/>
            <person name="Saw J.H."/>
            <person name="Jorgensen S.L."/>
            <person name="Zaremba-Niedzwiedzka K."/>
            <person name="Martijn J."/>
            <person name="Lind A.E."/>
            <person name="van Eijk R."/>
            <person name="Schleper C."/>
            <person name="Guy L."/>
            <person name="Ettema T.J."/>
        </authorList>
    </citation>
    <scope>NUCLEOTIDE SEQUENCE</scope>
</reference>
<sequence length="101" mass="10909">MTNFGKWIQQLPPIRAALGVLFLVATAAGSIGAAGMGLAKDMTEIPERMDRIEEVTDTLVLRLGKHITQDSTTTARIFCVVSALAEGDGRLINPLDPCRRD</sequence>
<protein>
    <submittedName>
        <fullName evidence="1">Uncharacterized protein</fullName>
    </submittedName>
</protein>
<accession>A0A0F9HAN4</accession>
<dbReference type="AlphaFoldDB" id="A0A0F9HAN4"/>
<organism evidence="1">
    <name type="scientific">marine sediment metagenome</name>
    <dbReference type="NCBI Taxonomy" id="412755"/>
    <lineage>
        <taxon>unclassified sequences</taxon>
        <taxon>metagenomes</taxon>
        <taxon>ecological metagenomes</taxon>
    </lineage>
</organism>
<proteinExistence type="predicted"/>